<feature type="transmembrane region" description="Helical" evidence="10">
    <location>
        <begin position="184"/>
        <end position="204"/>
    </location>
</feature>
<dbReference type="PANTHER" id="PTHR43066">
    <property type="entry name" value="RHOMBOID-RELATED PROTEIN"/>
    <property type="match status" value="1"/>
</dbReference>
<dbReference type="EC" id="3.4.21.105" evidence="4"/>
<sequence>MNVNDQLQRELRAYKAYLLRLPVLTRSVATLCIAVYVLDCLGFGLKAWMDLDPSKINMSTMYRLNTYPLPHLSLLHLLPNLLALLPLLTRHERSHGSLLTLLQILGPLTTFPAFLYLAISYILRTSTPVVGASAWVFTLISAEAVETWRVRPTVDLLGRKIPTWATPLGMCLLIAVLMPGTSFVGHLCGIVVGYLMGLGWLNILNTPEWILRKVEDKLPLEAFIPHYVGLEGREKAGMGFVLPSHNGGDVELGGVGEGEASAFRGTGRPLGA</sequence>
<feature type="transmembrane region" description="Helical" evidence="10">
    <location>
        <begin position="69"/>
        <end position="88"/>
    </location>
</feature>
<dbReference type="InterPro" id="IPR022764">
    <property type="entry name" value="Peptidase_S54_rhomboid_dom"/>
</dbReference>
<protein>
    <recommendedName>
        <fullName evidence="4">rhomboid protease</fullName>
        <ecNumber evidence="4">3.4.21.105</ecNumber>
    </recommendedName>
</protein>
<evidence type="ECO:0000313" key="12">
    <source>
        <dbReference type="EMBL" id="RPA76922.1"/>
    </source>
</evidence>
<evidence type="ECO:0000256" key="7">
    <source>
        <dbReference type="ARBA" id="ARBA00022801"/>
    </source>
</evidence>
<dbReference type="AlphaFoldDB" id="A0A3N4HSX4"/>
<dbReference type="Gene3D" id="1.20.1540.10">
    <property type="entry name" value="Rhomboid-like"/>
    <property type="match status" value="1"/>
</dbReference>
<feature type="transmembrane region" description="Helical" evidence="10">
    <location>
        <begin position="28"/>
        <end position="49"/>
    </location>
</feature>
<gene>
    <name evidence="12" type="ORF">BJ508DRAFT_417403</name>
</gene>
<evidence type="ECO:0000256" key="4">
    <source>
        <dbReference type="ARBA" id="ARBA00013039"/>
    </source>
</evidence>
<evidence type="ECO:0000313" key="13">
    <source>
        <dbReference type="Proteomes" id="UP000275078"/>
    </source>
</evidence>
<evidence type="ECO:0000256" key="3">
    <source>
        <dbReference type="ARBA" id="ARBA00009045"/>
    </source>
</evidence>
<dbReference type="EMBL" id="ML119735">
    <property type="protein sequence ID" value="RPA76922.1"/>
    <property type="molecule type" value="Genomic_DNA"/>
</dbReference>
<comment type="subcellular location">
    <subcellularLocation>
        <location evidence="2">Membrane</location>
        <topology evidence="2">Multi-pass membrane protein</topology>
    </subcellularLocation>
</comment>
<evidence type="ECO:0000256" key="8">
    <source>
        <dbReference type="ARBA" id="ARBA00022989"/>
    </source>
</evidence>
<evidence type="ECO:0000256" key="10">
    <source>
        <dbReference type="SAM" id="Phobius"/>
    </source>
</evidence>
<dbReference type="PANTHER" id="PTHR43066:SF1">
    <property type="entry name" value="RHOMBOID PROTEIN 2"/>
    <property type="match status" value="1"/>
</dbReference>
<comment type="catalytic activity">
    <reaction evidence="1">
        <text>Cleaves type-1 transmembrane domains using a catalytic dyad composed of serine and histidine that are contributed by different transmembrane domains.</text>
        <dbReference type="EC" id="3.4.21.105"/>
    </reaction>
</comment>
<feature type="domain" description="Peptidase S54 rhomboid" evidence="11">
    <location>
        <begin position="60"/>
        <end position="199"/>
    </location>
</feature>
<evidence type="ECO:0000256" key="1">
    <source>
        <dbReference type="ARBA" id="ARBA00000156"/>
    </source>
</evidence>
<keyword evidence="13" id="KW-1185">Reference proteome</keyword>
<feature type="transmembrane region" description="Helical" evidence="10">
    <location>
        <begin position="100"/>
        <end position="123"/>
    </location>
</feature>
<evidence type="ECO:0000259" key="11">
    <source>
        <dbReference type="Pfam" id="PF01694"/>
    </source>
</evidence>
<keyword evidence="7" id="KW-0378">Hydrolase</keyword>
<dbReference type="Pfam" id="PF01694">
    <property type="entry name" value="Rhomboid"/>
    <property type="match status" value="1"/>
</dbReference>
<keyword evidence="8 10" id="KW-1133">Transmembrane helix</keyword>
<dbReference type="SUPFAM" id="SSF144091">
    <property type="entry name" value="Rhomboid-like"/>
    <property type="match status" value="1"/>
</dbReference>
<dbReference type="OrthoDB" id="10257275at2759"/>
<keyword evidence="9 10" id="KW-0472">Membrane</keyword>
<name>A0A3N4HSX4_ASCIM</name>
<dbReference type="GO" id="GO:0016020">
    <property type="term" value="C:membrane"/>
    <property type="evidence" value="ECO:0007669"/>
    <property type="project" value="UniProtKB-SubCell"/>
</dbReference>
<proteinExistence type="inferred from homology"/>
<evidence type="ECO:0000256" key="6">
    <source>
        <dbReference type="ARBA" id="ARBA00022692"/>
    </source>
</evidence>
<comment type="similarity">
    <text evidence="3">Belongs to the peptidase S54 family.</text>
</comment>
<dbReference type="Proteomes" id="UP000275078">
    <property type="component" value="Unassembled WGS sequence"/>
</dbReference>
<dbReference type="STRING" id="1160509.A0A3N4HSX4"/>
<dbReference type="GO" id="GO:0004252">
    <property type="term" value="F:serine-type endopeptidase activity"/>
    <property type="evidence" value="ECO:0007669"/>
    <property type="project" value="InterPro"/>
</dbReference>
<dbReference type="InterPro" id="IPR035952">
    <property type="entry name" value="Rhomboid-like_sf"/>
</dbReference>
<reference evidence="12 13" key="1">
    <citation type="journal article" date="2018" name="Nat. Ecol. Evol.">
        <title>Pezizomycetes genomes reveal the molecular basis of ectomycorrhizal truffle lifestyle.</title>
        <authorList>
            <person name="Murat C."/>
            <person name="Payen T."/>
            <person name="Noel B."/>
            <person name="Kuo A."/>
            <person name="Morin E."/>
            <person name="Chen J."/>
            <person name="Kohler A."/>
            <person name="Krizsan K."/>
            <person name="Balestrini R."/>
            <person name="Da Silva C."/>
            <person name="Montanini B."/>
            <person name="Hainaut M."/>
            <person name="Levati E."/>
            <person name="Barry K.W."/>
            <person name="Belfiori B."/>
            <person name="Cichocki N."/>
            <person name="Clum A."/>
            <person name="Dockter R.B."/>
            <person name="Fauchery L."/>
            <person name="Guy J."/>
            <person name="Iotti M."/>
            <person name="Le Tacon F."/>
            <person name="Lindquist E.A."/>
            <person name="Lipzen A."/>
            <person name="Malagnac F."/>
            <person name="Mello A."/>
            <person name="Molinier V."/>
            <person name="Miyauchi S."/>
            <person name="Poulain J."/>
            <person name="Riccioni C."/>
            <person name="Rubini A."/>
            <person name="Sitrit Y."/>
            <person name="Splivallo R."/>
            <person name="Traeger S."/>
            <person name="Wang M."/>
            <person name="Zifcakova L."/>
            <person name="Wipf D."/>
            <person name="Zambonelli A."/>
            <person name="Paolocci F."/>
            <person name="Nowrousian M."/>
            <person name="Ottonello S."/>
            <person name="Baldrian P."/>
            <person name="Spatafora J.W."/>
            <person name="Henrissat B."/>
            <person name="Nagy L.G."/>
            <person name="Aury J.M."/>
            <person name="Wincker P."/>
            <person name="Grigoriev I.V."/>
            <person name="Bonfante P."/>
            <person name="Martin F.M."/>
        </authorList>
    </citation>
    <scope>NUCLEOTIDE SEQUENCE [LARGE SCALE GENOMIC DNA]</scope>
    <source>
        <strain evidence="12 13">RN42</strain>
    </source>
</reference>
<evidence type="ECO:0000256" key="9">
    <source>
        <dbReference type="ARBA" id="ARBA00023136"/>
    </source>
</evidence>
<accession>A0A3N4HSX4</accession>
<evidence type="ECO:0000256" key="5">
    <source>
        <dbReference type="ARBA" id="ARBA00022670"/>
    </source>
</evidence>
<keyword evidence="6 10" id="KW-0812">Transmembrane</keyword>
<evidence type="ECO:0000256" key="2">
    <source>
        <dbReference type="ARBA" id="ARBA00004141"/>
    </source>
</evidence>
<organism evidence="12 13">
    <name type="scientific">Ascobolus immersus RN42</name>
    <dbReference type="NCBI Taxonomy" id="1160509"/>
    <lineage>
        <taxon>Eukaryota</taxon>
        <taxon>Fungi</taxon>
        <taxon>Dikarya</taxon>
        <taxon>Ascomycota</taxon>
        <taxon>Pezizomycotina</taxon>
        <taxon>Pezizomycetes</taxon>
        <taxon>Pezizales</taxon>
        <taxon>Ascobolaceae</taxon>
        <taxon>Ascobolus</taxon>
    </lineage>
</organism>
<dbReference type="GO" id="GO:0006508">
    <property type="term" value="P:proteolysis"/>
    <property type="evidence" value="ECO:0007669"/>
    <property type="project" value="UniProtKB-KW"/>
</dbReference>
<keyword evidence="5" id="KW-0645">Protease</keyword>